<dbReference type="RefSeq" id="WP_008835500.1">
    <property type="nucleotide sequence ID" value="NZ_AHAM01000062.1"/>
</dbReference>
<feature type="domain" description="YjiS-like" evidence="1">
    <location>
        <begin position="6"/>
        <end position="34"/>
    </location>
</feature>
<protein>
    <recommendedName>
        <fullName evidence="1">YjiS-like domain-containing protein</fullName>
    </recommendedName>
</protein>
<reference evidence="2 3" key="1">
    <citation type="journal article" date="2012" name="J. Bacteriol.">
        <title>Draft Genome Sequence of Mesorhizobium alhagi CCNWXJ12-2T, a Novel Salt-Resistant Species Isolated from the Desert of Northwestern China.</title>
        <authorList>
            <person name="Zhou M."/>
            <person name="Chen W."/>
            <person name="Chen H."/>
            <person name="Wei G."/>
        </authorList>
    </citation>
    <scope>NUCLEOTIDE SEQUENCE [LARGE SCALE GENOMIC DNA]</scope>
    <source>
        <strain evidence="2 3">CCNWXJ12-2</strain>
    </source>
</reference>
<dbReference type="PATRIC" id="fig|1107882.3.peg.1829"/>
<organism evidence="2 3">
    <name type="scientific">Mesorhizobium alhagi CCNWXJ12-2</name>
    <dbReference type="NCBI Taxonomy" id="1107882"/>
    <lineage>
        <taxon>Bacteria</taxon>
        <taxon>Pseudomonadati</taxon>
        <taxon>Pseudomonadota</taxon>
        <taxon>Alphaproteobacteria</taxon>
        <taxon>Hyphomicrobiales</taxon>
        <taxon>Phyllobacteriaceae</taxon>
        <taxon>Allomesorhizobium</taxon>
    </lineage>
</organism>
<accession>H0HNY8</accession>
<keyword evidence="3" id="KW-1185">Reference proteome</keyword>
<evidence type="ECO:0000313" key="2">
    <source>
        <dbReference type="EMBL" id="EHK57576.1"/>
    </source>
</evidence>
<dbReference type="InterPro" id="IPR009506">
    <property type="entry name" value="YjiS-like"/>
</dbReference>
<dbReference type="Proteomes" id="UP000003250">
    <property type="component" value="Unassembled WGS sequence"/>
</dbReference>
<dbReference type="EMBL" id="AHAM01000062">
    <property type="protein sequence ID" value="EHK57576.1"/>
    <property type="molecule type" value="Genomic_DNA"/>
</dbReference>
<evidence type="ECO:0000259" key="1">
    <source>
        <dbReference type="Pfam" id="PF06568"/>
    </source>
</evidence>
<dbReference type="OrthoDB" id="7998972at2"/>
<proteinExistence type="predicted"/>
<dbReference type="AlphaFoldDB" id="H0HNY8"/>
<sequence>MAFAVMLRARKTARILHTLSDLELKDIGLSRSDIGCLARYPSDRESSPSPENTAG</sequence>
<name>H0HNY8_9HYPH</name>
<gene>
    <name evidence="2" type="ORF">MAXJ12_09316</name>
</gene>
<evidence type="ECO:0000313" key="3">
    <source>
        <dbReference type="Proteomes" id="UP000003250"/>
    </source>
</evidence>
<dbReference type="Pfam" id="PF06568">
    <property type="entry name" value="YjiS-like"/>
    <property type="match status" value="1"/>
</dbReference>